<feature type="domain" description="EAL" evidence="3">
    <location>
        <begin position="582"/>
        <end position="836"/>
    </location>
</feature>
<name>A0AAE7NTC5_9BRAD</name>
<dbReference type="FunFam" id="3.30.70.270:FF:000001">
    <property type="entry name" value="Diguanylate cyclase domain protein"/>
    <property type="match status" value="1"/>
</dbReference>
<dbReference type="Pfam" id="PF13426">
    <property type="entry name" value="PAS_9"/>
    <property type="match status" value="1"/>
</dbReference>
<dbReference type="PROSITE" id="PS50883">
    <property type="entry name" value="EAL"/>
    <property type="match status" value="1"/>
</dbReference>
<evidence type="ECO:0000313" key="5">
    <source>
        <dbReference type="EMBL" id="QOZ71337.1"/>
    </source>
</evidence>
<dbReference type="InterPro" id="IPR003018">
    <property type="entry name" value="GAF"/>
</dbReference>
<dbReference type="Gene3D" id="3.30.450.40">
    <property type="match status" value="1"/>
</dbReference>
<dbReference type="PANTHER" id="PTHR44757:SF2">
    <property type="entry name" value="BIOFILM ARCHITECTURE MAINTENANCE PROTEIN MBAA"/>
    <property type="match status" value="1"/>
</dbReference>
<dbReference type="InterPro" id="IPR052155">
    <property type="entry name" value="Biofilm_reg_signaling"/>
</dbReference>
<dbReference type="InterPro" id="IPR012226">
    <property type="entry name" value="Diguanyl_cyclase/Pdiesterase"/>
</dbReference>
<feature type="domain" description="GGDEF" evidence="4">
    <location>
        <begin position="441"/>
        <end position="573"/>
    </location>
</feature>
<dbReference type="Proteomes" id="UP000594015">
    <property type="component" value="Chromosome"/>
</dbReference>
<dbReference type="PANTHER" id="PTHR44757">
    <property type="entry name" value="DIGUANYLATE CYCLASE DGCP"/>
    <property type="match status" value="1"/>
</dbReference>
<organism evidence="5 6">
    <name type="scientific">Bradyrhizobium arachidis</name>
    <dbReference type="NCBI Taxonomy" id="858423"/>
    <lineage>
        <taxon>Bacteria</taxon>
        <taxon>Pseudomonadati</taxon>
        <taxon>Pseudomonadota</taxon>
        <taxon>Alphaproteobacteria</taxon>
        <taxon>Hyphomicrobiales</taxon>
        <taxon>Nitrobacteraceae</taxon>
        <taxon>Bradyrhizobium</taxon>
    </lineage>
</organism>
<evidence type="ECO:0000313" key="6">
    <source>
        <dbReference type="Proteomes" id="UP000594015"/>
    </source>
</evidence>
<dbReference type="InterPro" id="IPR000700">
    <property type="entry name" value="PAS-assoc_C"/>
</dbReference>
<dbReference type="InterPro" id="IPR000160">
    <property type="entry name" value="GGDEF_dom"/>
</dbReference>
<dbReference type="Pfam" id="PF13185">
    <property type="entry name" value="GAF_2"/>
    <property type="match status" value="1"/>
</dbReference>
<dbReference type="SUPFAM" id="SSF55781">
    <property type="entry name" value="GAF domain-like"/>
    <property type="match status" value="1"/>
</dbReference>
<dbReference type="RefSeq" id="WP_092212601.1">
    <property type="nucleotide sequence ID" value="NZ_CP030050.1"/>
</dbReference>
<dbReference type="NCBIfam" id="TIGR00229">
    <property type="entry name" value="sensory_box"/>
    <property type="match status" value="2"/>
</dbReference>
<evidence type="ECO:0000259" key="2">
    <source>
        <dbReference type="PROSITE" id="PS50113"/>
    </source>
</evidence>
<sequence length="860" mass="93520">MSASDCVVTEIPDVLRAALECADDGIVIVDAAHRITHFNGAAERIWKLARSEVLGRDAGILALKCLHADAAPDFRGEISLVRRDGSRIKALVSMSPATVGGTAHRIVFARDVTADAERRVRIGLLHAVSDQTNRAVIITDVEQNIVYVNSSFTTLFGYSSDQAEGRRAGELIAGCHTDRNAVAKLVRRLMAGGPRGEIETLVYNKHGEEIWVSARIDAFRDKKGRVRHIFALLEDITETKQLRSLQQLIMSALADEVPITDIADRLCRRVEEIAPDVVCSLLHVDAAGLVHPLGGPSLPEDYSRALDGIAIGPDVGSCGTAAFYGEPVLAEDLDTDPRWQPYKTRPLEVGLRACWSTPIKAKDGRVIATFAFYFREPRAPSNWHRRIVDACVDLGAFAIERKEARAEIARLAYHDILTGLPNRAQLRHLITTAIDACPTGSHVALAFLDVDHFKDVNDTLGHAAGDELLIQLAQRLREHIGPEDMLGRLGGDEFVILLPKRNAQDAERVASGITEALAAPLRLGSKLMPMSASIGISLYPDHATDIDTLMQQADAAMYMAKQAGRSTHRIFSVEMNGLAEQRLALIAALRKAIAEGALSLSYQPQIRSCDGAIHGVEALARWHDAVLGDVSPAKFIPLAEECGLIEQIGLWSVREACRQMASWRRAGLNIPSVSVNLSPINFRNVTLAARLKDILAEHDLPPDALMLEITEGAFMQDSVAALETMNAIRELGVGLSVDDFGTGYSSLSRLAHLPIRELKIDRSFMRDIEKDVGALAIATAVVRVGQGLGMTVVAEGVETEGQRRTLAELGCDVVQGFLYAPALAPVALERWLIEHCAEQARAMLGRFDVAAGREAVKRSA</sequence>
<dbReference type="SUPFAM" id="SSF55073">
    <property type="entry name" value="Nucleotide cyclase"/>
    <property type="match status" value="1"/>
</dbReference>
<dbReference type="InterPro" id="IPR001610">
    <property type="entry name" value="PAC"/>
</dbReference>
<dbReference type="PIRSF" id="PIRSF005925">
    <property type="entry name" value="Dos"/>
    <property type="match status" value="1"/>
</dbReference>
<accession>A0AAE7NTC5</accession>
<dbReference type="AlphaFoldDB" id="A0AAE7NTC5"/>
<dbReference type="InterPro" id="IPR029787">
    <property type="entry name" value="Nucleotide_cyclase"/>
</dbReference>
<dbReference type="InterPro" id="IPR035919">
    <property type="entry name" value="EAL_sf"/>
</dbReference>
<feature type="domain" description="PAS" evidence="1">
    <location>
        <begin position="11"/>
        <end position="85"/>
    </location>
</feature>
<dbReference type="Pfam" id="PF00989">
    <property type="entry name" value="PAS"/>
    <property type="match status" value="1"/>
</dbReference>
<dbReference type="EMBL" id="CP030050">
    <property type="protein sequence ID" value="QOZ71337.1"/>
    <property type="molecule type" value="Genomic_DNA"/>
</dbReference>
<dbReference type="PROSITE" id="PS50113">
    <property type="entry name" value="PAC"/>
    <property type="match status" value="1"/>
</dbReference>
<dbReference type="CDD" id="cd01948">
    <property type="entry name" value="EAL"/>
    <property type="match status" value="1"/>
</dbReference>
<dbReference type="SMART" id="SM00065">
    <property type="entry name" value="GAF"/>
    <property type="match status" value="1"/>
</dbReference>
<dbReference type="InterPro" id="IPR001633">
    <property type="entry name" value="EAL_dom"/>
</dbReference>
<evidence type="ECO:0000259" key="3">
    <source>
        <dbReference type="PROSITE" id="PS50883"/>
    </source>
</evidence>
<dbReference type="InterPro" id="IPR043128">
    <property type="entry name" value="Rev_trsase/Diguanyl_cyclase"/>
</dbReference>
<dbReference type="InterPro" id="IPR029016">
    <property type="entry name" value="GAF-like_dom_sf"/>
</dbReference>
<dbReference type="CDD" id="cd01949">
    <property type="entry name" value="GGDEF"/>
    <property type="match status" value="1"/>
</dbReference>
<protein>
    <submittedName>
        <fullName evidence="5">EAL domain-containing protein</fullName>
    </submittedName>
</protein>
<dbReference type="SMART" id="SM00086">
    <property type="entry name" value="PAC"/>
    <property type="match status" value="2"/>
</dbReference>
<dbReference type="Pfam" id="PF00990">
    <property type="entry name" value="GGDEF"/>
    <property type="match status" value="1"/>
</dbReference>
<dbReference type="SMART" id="SM00267">
    <property type="entry name" value="GGDEF"/>
    <property type="match status" value="1"/>
</dbReference>
<dbReference type="Pfam" id="PF00563">
    <property type="entry name" value="EAL"/>
    <property type="match status" value="1"/>
</dbReference>
<proteinExistence type="predicted"/>
<reference evidence="5 6" key="1">
    <citation type="submission" date="2018-06" db="EMBL/GenBank/DDBJ databases">
        <title>Comparative genomics of Bradyrhizobium nodulating Arachidis hypogaea.</title>
        <authorList>
            <person name="Li Y."/>
        </authorList>
    </citation>
    <scope>NUCLEOTIDE SEQUENCE [LARGE SCALE GENOMIC DNA]</scope>
    <source>
        <strain evidence="5 6">CCBAU 051107</strain>
    </source>
</reference>
<dbReference type="KEGG" id="barh:WN72_37420"/>
<dbReference type="SUPFAM" id="SSF55785">
    <property type="entry name" value="PYP-like sensor domain (PAS domain)"/>
    <property type="match status" value="2"/>
</dbReference>
<feature type="domain" description="PAS" evidence="1">
    <location>
        <begin position="130"/>
        <end position="166"/>
    </location>
</feature>
<dbReference type="GO" id="GO:0006355">
    <property type="term" value="P:regulation of DNA-templated transcription"/>
    <property type="evidence" value="ECO:0007669"/>
    <property type="project" value="InterPro"/>
</dbReference>
<dbReference type="SUPFAM" id="SSF141868">
    <property type="entry name" value="EAL domain-like"/>
    <property type="match status" value="1"/>
</dbReference>
<dbReference type="Gene3D" id="3.30.450.20">
    <property type="entry name" value="PAS domain"/>
    <property type="match status" value="2"/>
</dbReference>
<dbReference type="SMART" id="SM00052">
    <property type="entry name" value="EAL"/>
    <property type="match status" value="1"/>
</dbReference>
<evidence type="ECO:0000259" key="4">
    <source>
        <dbReference type="PROSITE" id="PS50887"/>
    </source>
</evidence>
<gene>
    <name evidence="5" type="ORF">WN72_37420</name>
</gene>
<dbReference type="GO" id="GO:0003824">
    <property type="term" value="F:catalytic activity"/>
    <property type="evidence" value="ECO:0007669"/>
    <property type="project" value="UniProtKB-ARBA"/>
</dbReference>
<dbReference type="Gene3D" id="3.20.20.450">
    <property type="entry name" value="EAL domain"/>
    <property type="match status" value="1"/>
</dbReference>
<dbReference type="CDD" id="cd00130">
    <property type="entry name" value="PAS"/>
    <property type="match status" value="2"/>
</dbReference>
<dbReference type="PROSITE" id="PS50112">
    <property type="entry name" value="PAS"/>
    <property type="match status" value="2"/>
</dbReference>
<dbReference type="SMART" id="SM00091">
    <property type="entry name" value="PAS"/>
    <property type="match status" value="2"/>
</dbReference>
<dbReference type="InterPro" id="IPR035965">
    <property type="entry name" value="PAS-like_dom_sf"/>
</dbReference>
<dbReference type="InterPro" id="IPR013767">
    <property type="entry name" value="PAS_fold"/>
</dbReference>
<dbReference type="PROSITE" id="PS50887">
    <property type="entry name" value="GGDEF"/>
    <property type="match status" value="1"/>
</dbReference>
<dbReference type="InterPro" id="IPR000014">
    <property type="entry name" value="PAS"/>
</dbReference>
<dbReference type="NCBIfam" id="TIGR00254">
    <property type="entry name" value="GGDEF"/>
    <property type="match status" value="1"/>
</dbReference>
<dbReference type="Gene3D" id="3.30.70.270">
    <property type="match status" value="1"/>
</dbReference>
<evidence type="ECO:0000259" key="1">
    <source>
        <dbReference type="PROSITE" id="PS50112"/>
    </source>
</evidence>
<feature type="domain" description="PAC" evidence="2">
    <location>
        <begin position="196"/>
        <end position="248"/>
    </location>
</feature>